<accession>H1VDM8</accession>
<evidence type="ECO:0000313" key="1">
    <source>
        <dbReference type="EMBL" id="CCF38331.1"/>
    </source>
</evidence>
<evidence type="ECO:0000313" key="2">
    <source>
        <dbReference type="Proteomes" id="UP000007174"/>
    </source>
</evidence>
<proteinExistence type="predicted"/>
<sequence length="80" mass="8854">MSGSNASATLYSPIRPITYMLVSPYARLYCHSSSQKSNRRDTASYASGKAQIMAIEIFATGWSAVVRHGYSNYVVRLTLE</sequence>
<gene>
    <name evidence="1" type="ORF">CH063_09443</name>
</gene>
<protein>
    <submittedName>
        <fullName evidence="1">Uncharacterized protein</fullName>
    </submittedName>
</protein>
<dbReference type="AlphaFoldDB" id="H1VDM8"/>
<dbReference type="Proteomes" id="UP000007174">
    <property type="component" value="Unassembled WGS sequence"/>
</dbReference>
<organism evidence="1 2">
    <name type="scientific">Colletotrichum higginsianum (strain IMI 349063)</name>
    <name type="common">Crucifer anthracnose fungus</name>
    <dbReference type="NCBI Taxonomy" id="759273"/>
    <lineage>
        <taxon>Eukaryota</taxon>
        <taxon>Fungi</taxon>
        <taxon>Dikarya</taxon>
        <taxon>Ascomycota</taxon>
        <taxon>Pezizomycotina</taxon>
        <taxon>Sordariomycetes</taxon>
        <taxon>Hypocreomycetidae</taxon>
        <taxon>Glomerellales</taxon>
        <taxon>Glomerellaceae</taxon>
        <taxon>Colletotrichum</taxon>
        <taxon>Colletotrichum destructivum species complex</taxon>
    </lineage>
</organism>
<name>H1VDM8_COLHI</name>
<dbReference type="EMBL" id="CACQ02002923">
    <property type="protein sequence ID" value="CCF38331.1"/>
    <property type="molecule type" value="Genomic_DNA"/>
</dbReference>
<dbReference type="HOGENOM" id="CLU_2589621_0_0_1"/>
<reference evidence="2" key="1">
    <citation type="journal article" date="2012" name="Nat. Genet.">
        <title>Lifestyle transitions in plant pathogenic Colletotrichum fungi deciphered by genome and transcriptome analyses.</title>
        <authorList>
            <person name="O'Connell R.J."/>
            <person name="Thon M.R."/>
            <person name="Hacquard S."/>
            <person name="Amyotte S.G."/>
            <person name="Kleemann J."/>
            <person name="Torres M.F."/>
            <person name="Damm U."/>
            <person name="Buiate E.A."/>
            <person name="Epstein L."/>
            <person name="Alkan N."/>
            <person name="Altmueller J."/>
            <person name="Alvarado-Balderrama L."/>
            <person name="Bauser C.A."/>
            <person name="Becker C."/>
            <person name="Birren B.W."/>
            <person name="Chen Z."/>
            <person name="Choi J."/>
            <person name="Crouch J.A."/>
            <person name="Duvick J.P."/>
            <person name="Farman M.A."/>
            <person name="Gan P."/>
            <person name="Heiman D."/>
            <person name="Henrissat B."/>
            <person name="Howard R.J."/>
            <person name="Kabbage M."/>
            <person name="Koch C."/>
            <person name="Kracher B."/>
            <person name="Kubo Y."/>
            <person name="Law A.D."/>
            <person name="Lebrun M.-H."/>
            <person name="Lee Y.-H."/>
            <person name="Miyara I."/>
            <person name="Moore N."/>
            <person name="Neumann U."/>
            <person name="Nordstroem K."/>
            <person name="Panaccione D.G."/>
            <person name="Panstruga R."/>
            <person name="Place M."/>
            <person name="Proctor R.H."/>
            <person name="Prusky D."/>
            <person name="Rech G."/>
            <person name="Reinhardt R."/>
            <person name="Rollins J.A."/>
            <person name="Rounsley S."/>
            <person name="Schardl C.L."/>
            <person name="Schwartz D.C."/>
            <person name="Shenoy N."/>
            <person name="Shirasu K."/>
            <person name="Sikhakolli U.R."/>
            <person name="Stueber K."/>
            <person name="Sukno S.A."/>
            <person name="Sweigard J.A."/>
            <person name="Takano Y."/>
            <person name="Takahara H."/>
            <person name="Trail F."/>
            <person name="van der Does H.C."/>
            <person name="Voll L.M."/>
            <person name="Will I."/>
            <person name="Young S."/>
            <person name="Zeng Q."/>
            <person name="Zhang J."/>
            <person name="Zhou S."/>
            <person name="Dickman M.B."/>
            <person name="Schulze-Lefert P."/>
            <person name="Ver Loren van Themaat E."/>
            <person name="Ma L.-J."/>
            <person name="Vaillancourt L.J."/>
        </authorList>
    </citation>
    <scope>NUCLEOTIDE SEQUENCE [LARGE SCALE GENOMIC DNA]</scope>
    <source>
        <strain evidence="2">IMI 349063</strain>
    </source>
</reference>